<dbReference type="EMBL" id="NJGD01000002">
    <property type="protein sequence ID" value="PJR16080.1"/>
    <property type="molecule type" value="Genomic_DNA"/>
</dbReference>
<dbReference type="Proteomes" id="UP000231987">
    <property type="component" value="Unassembled WGS sequence"/>
</dbReference>
<dbReference type="AlphaFoldDB" id="A0A2J0Z6E2"/>
<accession>A0A2J0Z6E2</accession>
<comment type="caution">
    <text evidence="2">The sequence shown here is derived from an EMBL/GenBank/DDBJ whole genome shotgun (WGS) entry which is preliminary data.</text>
</comment>
<protein>
    <submittedName>
        <fullName evidence="2">Uncharacterized protein</fullName>
    </submittedName>
</protein>
<evidence type="ECO:0000313" key="3">
    <source>
        <dbReference type="Proteomes" id="UP000231987"/>
    </source>
</evidence>
<sequence length="62" mass="6707">MRRPYANAAGKGADCNPEAPLTACAAPGALEKQHRRNAAGQTDDRRHHDQAPVMIIAYACNY</sequence>
<name>A0A2J0Z6E2_RHIML</name>
<evidence type="ECO:0000256" key="1">
    <source>
        <dbReference type="SAM" id="MobiDB-lite"/>
    </source>
</evidence>
<proteinExistence type="predicted"/>
<evidence type="ECO:0000313" key="2">
    <source>
        <dbReference type="EMBL" id="PJR16080.1"/>
    </source>
</evidence>
<feature type="region of interest" description="Disordered" evidence="1">
    <location>
        <begin position="31"/>
        <end position="50"/>
    </location>
</feature>
<gene>
    <name evidence="2" type="ORF">CEJ86_04560</name>
</gene>
<reference evidence="2 3" key="1">
    <citation type="submission" date="2017-06" db="EMBL/GenBank/DDBJ databases">
        <title>Ensifer strains isolated from leguminous trees and herbs display diverse denitrification phenotypes with some acting as strong N2O sinks.</title>
        <authorList>
            <person name="Woliy K."/>
            <person name="Mania D."/>
            <person name="Bakken L.R."/>
            <person name="Frostegard A."/>
        </authorList>
    </citation>
    <scope>NUCLEOTIDE SEQUENCE [LARGE SCALE GENOMIC DNA]</scope>
    <source>
        <strain evidence="2 3">AC50a</strain>
    </source>
</reference>
<organism evidence="2 3">
    <name type="scientific">Rhizobium meliloti</name>
    <name type="common">Ensifer meliloti</name>
    <name type="synonym">Sinorhizobium meliloti</name>
    <dbReference type="NCBI Taxonomy" id="382"/>
    <lineage>
        <taxon>Bacteria</taxon>
        <taxon>Pseudomonadati</taxon>
        <taxon>Pseudomonadota</taxon>
        <taxon>Alphaproteobacteria</taxon>
        <taxon>Hyphomicrobiales</taxon>
        <taxon>Rhizobiaceae</taxon>
        <taxon>Sinorhizobium/Ensifer group</taxon>
        <taxon>Sinorhizobium</taxon>
    </lineage>
</organism>